<protein>
    <submittedName>
        <fullName evidence="3">DUF58 domain-containing protein</fullName>
    </submittedName>
</protein>
<dbReference type="InterPro" id="IPR002881">
    <property type="entry name" value="DUF58"/>
</dbReference>
<dbReference type="AlphaFoldDB" id="A0A7M2WUD4"/>
<dbReference type="EMBL" id="CP063458">
    <property type="protein sequence ID" value="QOV88884.1"/>
    <property type="molecule type" value="Genomic_DNA"/>
</dbReference>
<feature type="region of interest" description="Disordered" evidence="1">
    <location>
        <begin position="1"/>
        <end position="25"/>
    </location>
</feature>
<evidence type="ECO:0000313" key="4">
    <source>
        <dbReference type="Proteomes" id="UP000593765"/>
    </source>
</evidence>
<dbReference type="PANTHER" id="PTHR33608:SF7">
    <property type="entry name" value="DUF58 DOMAIN-CONTAINING PROTEIN"/>
    <property type="match status" value="1"/>
</dbReference>
<evidence type="ECO:0000313" key="3">
    <source>
        <dbReference type="EMBL" id="QOV88884.1"/>
    </source>
</evidence>
<accession>A0A7M2WUD4</accession>
<dbReference type="Proteomes" id="UP000593765">
    <property type="component" value="Chromosome"/>
</dbReference>
<evidence type="ECO:0000259" key="2">
    <source>
        <dbReference type="Pfam" id="PF01882"/>
    </source>
</evidence>
<feature type="domain" description="DUF58" evidence="2">
    <location>
        <begin position="66"/>
        <end position="268"/>
    </location>
</feature>
<keyword evidence="4" id="KW-1185">Reference proteome</keyword>
<evidence type="ECO:0000256" key="1">
    <source>
        <dbReference type="SAM" id="MobiDB-lite"/>
    </source>
</evidence>
<dbReference type="PANTHER" id="PTHR33608">
    <property type="entry name" value="BLL2464 PROTEIN"/>
    <property type="match status" value="1"/>
</dbReference>
<reference evidence="3 4" key="1">
    <citation type="submission" date="2020-10" db="EMBL/GenBank/DDBJ databases">
        <title>Wide distribution of Phycisphaera-like planctomycetes from WD2101 soil group in peatlands and genome analysis of the first cultivated representative.</title>
        <authorList>
            <person name="Dedysh S.N."/>
            <person name="Beletsky A.V."/>
            <person name="Ivanova A."/>
            <person name="Kulichevskaya I.S."/>
            <person name="Suzina N.E."/>
            <person name="Philippov D.A."/>
            <person name="Rakitin A.L."/>
            <person name="Mardanov A.V."/>
            <person name="Ravin N.V."/>
        </authorList>
    </citation>
    <scope>NUCLEOTIDE SEQUENCE [LARGE SCALE GENOMIC DNA]</scope>
    <source>
        <strain evidence="3 4">M1803</strain>
    </source>
</reference>
<gene>
    <name evidence="3" type="ORF">IPV69_22060</name>
</gene>
<name>A0A7M2WUD4_9BACT</name>
<feature type="compositionally biased region" description="Low complexity" evidence="1">
    <location>
        <begin position="1"/>
        <end position="10"/>
    </location>
</feature>
<proteinExistence type="predicted"/>
<sequence>MTVIPSTTPGRTPPPAPVDPDSGPLLDPTVMARLDQLDVMSRKMLAGKLKGERRSKRRGQSVEFADYRNYTIGDDLRFIDWNIYARLDRLFLKLFLEEEDLAMYIVLDVSKSSDYGKPNKFRYMQRVAAALGYIGLVNHNRVVLCGVSDGLVADTGAMRGRRKVSQLVSFIEKLQPMGPSHMAEACRRFALQHRSKGVCVVLSDFFVKEGFESGLRYVAGGKYDLFAVQCLAPQELEPDLQGDLKLRDMEDDDLAEVSITQPLIKQYKANLNAYCLSLKEYVTRRGGTYLFTSTAVPFDTLVLNYLRERGLLG</sequence>
<dbReference type="InterPro" id="IPR036465">
    <property type="entry name" value="vWFA_dom_sf"/>
</dbReference>
<dbReference type="Pfam" id="PF01882">
    <property type="entry name" value="DUF58"/>
    <property type="match status" value="1"/>
</dbReference>
<organism evidence="3 4">
    <name type="scientific">Humisphaera borealis</name>
    <dbReference type="NCBI Taxonomy" id="2807512"/>
    <lineage>
        <taxon>Bacteria</taxon>
        <taxon>Pseudomonadati</taxon>
        <taxon>Planctomycetota</taxon>
        <taxon>Phycisphaerae</taxon>
        <taxon>Tepidisphaerales</taxon>
        <taxon>Tepidisphaeraceae</taxon>
        <taxon>Humisphaera</taxon>
    </lineage>
</organism>
<dbReference type="SUPFAM" id="SSF53300">
    <property type="entry name" value="vWA-like"/>
    <property type="match status" value="1"/>
</dbReference>
<dbReference type="KEGG" id="hbs:IPV69_22060"/>
<dbReference type="RefSeq" id="WP_206291892.1">
    <property type="nucleotide sequence ID" value="NZ_CP063458.1"/>
</dbReference>